<dbReference type="AlphaFoldDB" id="A0A398BSG1"/>
<sequence length="97" mass="10598">MLISTARYPTVHGSKYLQQLCKHFAHKVEVSFDAAQGRAALASGPADLTADDEGLTVRVQAEDAKALIQARFVIDSHLVNFAFREGFTGLNWHLDAA</sequence>
<proteinExistence type="predicted"/>
<keyword evidence="2" id="KW-1185">Reference proteome</keyword>
<dbReference type="InterPro" id="IPR014543">
    <property type="entry name" value="UCP028291"/>
</dbReference>
<dbReference type="Proteomes" id="UP000266649">
    <property type="component" value="Unassembled WGS sequence"/>
</dbReference>
<dbReference type="RefSeq" id="WP_119136506.1">
    <property type="nucleotide sequence ID" value="NZ_QXXQ01000017.1"/>
</dbReference>
<organism evidence="1 2">
    <name type="scientific">Gemmobacter lutimaris</name>
    <dbReference type="NCBI Taxonomy" id="2306023"/>
    <lineage>
        <taxon>Bacteria</taxon>
        <taxon>Pseudomonadati</taxon>
        <taxon>Pseudomonadota</taxon>
        <taxon>Alphaproteobacteria</taxon>
        <taxon>Rhodobacterales</taxon>
        <taxon>Paracoccaceae</taxon>
        <taxon>Gemmobacter</taxon>
    </lineage>
</organism>
<accession>A0A398BSG1</accession>
<dbReference type="EMBL" id="QXXQ01000017">
    <property type="protein sequence ID" value="RID90126.1"/>
    <property type="molecule type" value="Genomic_DNA"/>
</dbReference>
<dbReference type="Pfam" id="PF09981">
    <property type="entry name" value="DUF2218"/>
    <property type="match status" value="1"/>
</dbReference>
<dbReference type="PIRSF" id="PIRSF028291">
    <property type="entry name" value="UCP028291"/>
    <property type="match status" value="1"/>
</dbReference>
<evidence type="ECO:0000313" key="2">
    <source>
        <dbReference type="Proteomes" id="UP000266649"/>
    </source>
</evidence>
<dbReference type="OrthoDB" id="9806511at2"/>
<gene>
    <name evidence="1" type="ORF">D2N39_19775</name>
</gene>
<evidence type="ECO:0000313" key="1">
    <source>
        <dbReference type="EMBL" id="RID90126.1"/>
    </source>
</evidence>
<name>A0A398BSG1_9RHOB</name>
<protein>
    <submittedName>
        <fullName evidence="1">DUF2218 domain-containing protein</fullName>
    </submittedName>
</protein>
<comment type="caution">
    <text evidence="1">The sequence shown here is derived from an EMBL/GenBank/DDBJ whole genome shotgun (WGS) entry which is preliminary data.</text>
</comment>
<dbReference type="Gene3D" id="3.30.310.50">
    <property type="entry name" value="Alpha-D-phosphohexomutase, C-terminal domain"/>
    <property type="match status" value="1"/>
</dbReference>
<reference evidence="1 2" key="1">
    <citation type="submission" date="2018-09" db="EMBL/GenBank/DDBJ databases">
        <title>Gemmobacter lutimaris sp. nov., a marine bacterium isolated from tidal flat.</title>
        <authorList>
            <person name="Lee D.W."/>
            <person name="Yoo Y."/>
            <person name="Kim J.-J."/>
            <person name="Kim B.S."/>
        </authorList>
    </citation>
    <scope>NUCLEOTIDE SEQUENCE [LARGE SCALE GENOMIC DNA]</scope>
    <source>
        <strain evidence="1 2">YJ-T1-11</strain>
    </source>
</reference>